<evidence type="ECO:0000313" key="2">
    <source>
        <dbReference type="Proteomes" id="UP000033423"/>
    </source>
</evidence>
<dbReference type="EMBL" id="LACI01001699">
    <property type="protein sequence ID" value="KJU83872.1"/>
    <property type="molecule type" value="Genomic_DNA"/>
</dbReference>
<comment type="caution">
    <text evidence="1">The sequence shown here is derived from an EMBL/GenBank/DDBJ whole genome shotgun (WGS) entry which is preliminary data.</text>
</comment>
<evidence type="ECO:0000313" key="1">
    <source>
        <dbReference type="EMBL" id="KJU83872.1"/>
    </source>
</evidence>
<accession>A0A0F3GPY4</accession>
<protein>
    <submittedName>
        <fullName evidence="1">Secreted protein</fullName>
    </submittedName>
</protein>
<proteinExistence type="predicted"/>
<sequence>MIWSLRRFFSTSSSTLLWSPAFNAISSSLYRRCKVTSRRVNKKHFTSLRSSRIGTSPRSQ</sequence>
<keyword evidence="2" id="KW-1185">Reference proteome</keyword>
<name>A0A0F3GPY4_9BACT</name>
<organism evidence="1 2">
    <name type="scientific">Candidatus Magnetobacterium bavaricum</name>
    <dbReference type="NCBI Taxonomy" id="29290"/>
    <lineage>
        <taxon>Bacteria</taxon>
        <taxon>Pseudomonadati</taxon>
        <taxon>Nitrospirota</taxon>
        <taxon>Thermodesulfovibrionia</taxon>
        <taxon>Thermodesulfovibrionales</taxon>
        <taxon>Candidatus Magnetobacteriaceae</taxon>
        <taxon>Candidatus Magnetobacterium</taxon>
    </lineage>
</organism>
<dbReference type="Proteomes" id="UP000033423">
    <property type="component" value="Unassembled WGS sequence"/>
</dbReference>
<reference evidence="1 2" key="1">
    <citation type="submission" date="2015-02" db="EMBL/GenBank/DDBJ databases">
        <title>Single-cell genomics of uncultivated deep-branching MTB reveals a conserved set of magnetosome genes.</title>
        <authorList>
            <person name="Kolinko S."/>
            <person name="Richter M."/>
            <person name="Glockner F.O."/>
            <person name="Brachmann A."/>
            <person name="Schuler D."/>
        </authorList>
    </citation>
    <scope>NUCLEOTIDE SEQUENCE [LARGE SCALE GENOMIC DNA]</scope>
    <source>
        <strain evidence="1">TM-1</strain>
    </source>
</reference>
<gene>
    <name evidence="1" type="ORF">MBAV_003934</name>
</gene>
<dbReference type="AlphaFoldDB" id="A0A0F3GPY4"/>